<dbReference type="Proteomes" id="UP000823913">
    <property type="component" value="Unassembled WGS sequence"/>
</dbReference>
<dbReference type="EMBL" id="DVHK01000103">
    <property type="protein sequence ID" value="HIR67365.1"/>
    <property type="molecule type" value="Genomic_DNA"/>
</dbReference>
<accession>A0A9D1E6U5</accession>
<organism evidence="1 2">
    <name type="scientific">Candidatus Coproplasma avicola</name>
    <dbReference type="NCBI Taxonomy" id="2840744"/>
    <lineage>
        <taxon>Bacteria</taxon>
        <taxon>Bacillati</taxon>
        <taxon>Bacillota</taxon>
        <taxon>Clostridia</taxon>
        <taxon>Eubacteriales</taxon>
        <taxon>Candidatus Coproplasma</taxon>
    </lineage>
</organism>
<gene>
    <name evidence="1" type="ORF">IAB94_04910</name>
</gene>
<evidence type="ECO:0000313" key="2">
    <source>
        <dbReference type="Proteomes" id="UP000823913"/>
    </source>
</evidence>
<proteinExistence type="predicted"/>
<evidence type="ECO:0000313" key="1">
    <source>
        <dbReference type="EMBL" id="HIR67365.1"/>
    </source>
</evidence>
<sequence length="60" mass="6981">MKEIELKNNPLGIRVYVVGEPDLDHMPEEEYNLFASSLALYINDYVTKSEYDKEEKNDAV</sequence>
<comment type="caution">
    <text evidence="1">The sequence shown here is derived from an EMBL/GenBank/DDBJ whole genome shotgun (WGS) entry which is preliminary data.</text>
</comment>
<name>A0A9D1E6U5_9FIRM</name>
<dbReference type="AlphaFoldDB" id="A0A9D1E6U5"/>
<reference evidence="1" key="2">
    <citation type="journal article" date="2021" name="PeerJ">
        <title>Extensive microbial diversity within the chicken gut microbiome revealed by metagenomics and culture.</title>
        <authorList>
            <person name="Gilroy R."/>
            <person name="Ravi A."/>
            <person name="Getino M."/>
            <person name="Pursley I."/>
            <person name="Horton D.L."/>
            <person name="Alikhan N.F."/>
            <person name="Baker D."/>
            <person name="Gharbi K."/>
            <person name="Hall N."/>
            <person name="Watson M."/>
            <person name="Adriaenssens E.M."/>
            <person name="Foster-Nyarko E."/>
            <person name="Jarju S."/>
            <person name="Secka A."/>
            <person name="Antonio M."/>
            <person name="Oren A."/>
            <person name="Chaudhuri R.R."/>
            <person name="La Ragione R."/>
            <person name="Hildebrand F."/>
            <person name="Pallen M.J."/>
        </authorList>
    </citation>
    <scope>NUCLEOTIDE SEQUENCE</scope>
    <source>
        <strain evidence="1">ChiW16-3235</strain>
    </source>
</reference>
<protein>
    <submittedName>
        <fullName evidence="1">Uncharacterized protein</fullName>
    </submittedName>
</protein>
<reference evidence="1" key="1">
    <citation type="submission" date="2020-10" db="EMBL/GenBank/DDBJ databases">
        <authorList>
            <person name="Gilroy R."/>
        </authorList>
    </citation>
    <scope>NUCLEOTIDE SEQUENCE</scope>
    <source>
        <strain evidence="1">ChiW16-3235</strain>
    </source>
</reference>